<protein>
    <recommendedName>
        <fullName evidence="3">Phage protein</fullName>
    </recommendedName>
</protein>
<reference evidence="1 2" key="1">
    <citation type="submission" date="2017-09" db="EMBL/GenBank/DDBJ databases">
        <title>Large-scale bioinformatics analysis of Bacillus genomes uncovers conserved roles of natural products in bacterial physiology.</title>
        <authorList>
            <consortium name="Agbiome Team Llc"/>
            <person name="Bleich R.M."/>
            <person name="Kirk G.J."/>
            <person name="Santa Maria K.C."/>
            <person name="Allen S.E."/>
            <person name="Farag S."/>
            <person name="Shank E.A."/>
            <person name="Bowers A."/>
        </authorList>
    </citation>
    <scope>NUCLEOTIDE SEQUENCE [LARGE SCALE GENOMIC DNA]</scope>
    <source>
        <strain evidence="1 2">AFS003229</strain>
    </source>
</reference>
<evidence type="ECO:0000313" key="2">
    <source>
        <dbReference type="Proteomes" id="UP000220106"/>
    </source>
</evidence>
<gene>
    <name evidence="1" type="ORF">CN689_24300</name>
</gene>
<dbReference type="Proteomes" id="UP000220106">
    <property type="component" value="Unassembled WGS sequence"/>
</dbReference>
<evidence type="ECO:0000313" key="1">
    <source>
        <dbReference type="EMBL" id="PEJ27235.1"/>
    </source>
</evidence>
<proteinExistence type="predicted"/>
<evidence type="ECO:0008006" key="3">
    <source>
        <dbReference type="Google" id="ProtNLM"/>
    </source>
</evidence>
<accession>A0AAX0RZH7</accession>
<name>A0AAX0RZH7_9BACI</name>
<organism evidence="1 2">
    <name type="scientific">Peribacillus butanolivorans</name>
    <dbReference type="NCBI Taxonomy" id="421767"/>
    <lineage>
        <taxon>Bacteria</taxon>
        <taxon>Bacillati</taxon>
        <taxon>Bacillota</taxon>
        <taxon>Bacilli</taxon>
        <taxon>Bacillales</taxon>
        <taxon>Bacillaceae</taxon>
        <taxon>Peribacillus</taxon>
    </lineage>
</organism>
<dbReference type="EMBL" id="NUEQ01000103">
    <property type="protein sequence ID" value="PEJ27235.1"/>
    <property type="molecule type" value="Genomic_DNA"/>
</dbReference>
<dbReference type="AlphaFoldDB" id="A0AAX0RZH7"/>
<sequence length="63" mass="7247">MKYIVKAYDIDGQEMEFGNAVIGEEEEVSFETEKAAESFIKGIKFSLPNTFQYKIISKEDECK</sequence>
<dbReference type="RefSeq" id="WP_098177717.1">
    <property type="nucleotide sequence ID" value="NZ_NUEQ01000103.1"/>
</dbReference>
<comment type="caution">
    <text evidence="1">The sequence shown here is derived from an EMBL/GenBank/DDBJ whole genome shotgun (WGS) entry which is preliminary data.</text>
</comment>